<feature type="compositionally biased region" description="Low complexity" evidence="3">
    <location>
        <begin position="605"/>
        <end position="616"/>
    </location>
</feature>
<keyword evidence="5" id="KW-1185">Reference proteome</keyword>
<feature type="region of interest" description="Disordered" evidence="3">
    <location>
        <begin position="16"/>
        <end position="134"/>
    </location>
</feature>
<dbReference type="AlphaFoldDB" id="K5X737"/>
<feature type="compositionally biased region" description="Polar residues" evidence="3">
    <location>
        <begin position="16"/>
        <end position="26"/>
    </location>
</feature>
<dbReference type="RefSeq" id="XP_007393987.1">
    <property type="nucleotide sequence ID" value="XM_007393925.1"/>
</dbReference>
<evidence type="ECO:0000313" key="5">
    <source>
        <dbReference type="Proteomes" id="UP000008370"/>
    </source>
</evidence>
<dbReference type="KEGG" id="pco:PHACADRAFT_159776"/>
<evidence type="ECO:0000256" key="1">
    <source>
        <dbReference type="ARBA" id="ARBA00022614"/>
    </source>
</evidence>
<dbReference type="GeneID" id="18909143"/>
<dbReference type="STRING" id="650164.K5X737"/>
<feature type="compositionally biased region" description="Polar residues" evidence="3">
    <location>
        <begin position="53"/>
        <end position="62"/>
    </location>
</feature>
<dbReference type="InParanoid" id="K5X737"/>
<dbReference type="EMBL" id="JH930470">
    <property type="protein sequence ID" value="EKM58687.1"/>
    <property type="molecule type" value="Genomic_DNA"/>
</dbReference>
<proteinExistence type="predicted"/>
<name>K5X737_PHACS</name>
<dbReference type="GO" id="GO:0005737">
    <property type="term" value="C:cytoplasm"/>
    <property type="evidence" value="ECO:0007669"/>
    <property type="project" value="TreeGrafter"/>
</dbReference>
<feature type="compositionally biased region" description="Low complexity" evidence="3">
    <location>
        <begin position="584"/>
        <end position="597"/>
    </location>
</feature>
<keyword evidence="2" id="KW-0677">Repeat</keyword>
<dbReference type="Pfam" id="PF13855">
    <property type="entry name" value="LRR_8"/>
    <property type="match status" value="1"/>
</dbReference>
<feature type="compositionally biased region" description="Basic and acidic residues" evidence="3">
    <location>
        <begin position="91"/>
        <end position="100"/>
    </location>
</feature>
<reference evidence="4 5" key="1">
    <citation type="journal article" date="2012" name="BMC Genomics">
        <title>Comparative genomics of the white-rot fungi, Phanerochaete carnosa and P. chrysosporium, to elucidate the genetic basis of the distinct wood types they colonize.</title>
        <authorList>
            <person name="Suzuki H."/>
            <person name="MacDonald J."/>
            <person name="Syed K."/>
            <person name="Salamov A."/>
            <person name="Hori C."/>
            <person name="Aerts A."/>
            <person name="Henrissat B."/>
            <person name="Wiebenga A."/>
            <person name="vanKuyk P.A."/>
            <person name="Barry K."/>
            <person name="Lindquist E."/>
            <person name="LaButti K."/>
            <person name="Lapidus A."/>
            <person name="Lucas S."/>
            <person name="Coutinho P."/>
            <person name="Gong Y."/>
            <person name="Samejima M."/>
            <person name="Mahadevan R."/>
            <person name="Abou-Zaid M."/>
            <person name="de Vries R.P."/>
            <person name="Igarashi K."/>
            <person name="Yadav J.S."/>
            <person name="Grigoriev I.V."/>
            <person name="Master E.R."/>
        </authorList>
    </citation>
    <scope>NUCLEOTIDE SEQUENCE [LARGE SCALE GENOMIC DNA]</scope>
    <source>
        <strain evidence="4 5">HHB-10118-sp</strain>
    </source>
</reference>
<evidence type="ECO:0000313" key="4">
    <source>
        <dbReference type="EMBL" id="EKM58687.1"/>
    </source>
</evidence>
<dbReference type="Gene3D" id="3.80.10.10">
    <property type="entry name" value="Ribonuclease Inhibitor"/>
    <property type="match status" value="3"/>
</dbReference>
<protein>
    <recommendedName>
        <fullName evidence="6">L domain-like protein</fullName>
    </recommendedName>
</protein>
<dbReference type="InterPro" id="IPR003591">
    <property type="entry name" value="Leu-rich_rpt_typical-subtyp"/>
</dbReference>
<dbReference type="OrthoDB" id="1517790at2759"/>
<feature type="region of interest" description="Disordered" evidence="3">
    <location>
        <begin position="584"/>
        <end position="616"/>
    </location>
</feature>
<dbReference type="Proteomes" id="UP000008370">
    <property type="component" value="Unassembled WGS sequence"/>
</dbReference>
<dbReference type="SMART" id="SM00364">
    <property type="entry name" value="LRR_BAC"/>
    <property type="match status" value="4"/>
</dbReference>
<organism evidence="4 5">
    <name type="scientific">Phanerochaete carnosa (strain HHB-10118-sp)</name>
    <name type="common">White-rot fungus</name>
    <name type="synonym">Peniophora carnosa</name>
    <dbReference type="NCBI Taxonomy" id="650164"/>
    <lineage>
        <taxon>Eukaryota</taxon>
        <taxon>Fungi</taxon>
        <taxon>Dikarya</taxon>
        <taxon>Basidiomycota</taxon>
        <taxon>Agaricomycotina</taxon>
        <taxon>Agaricomycetes</taxon>
        <taxon>Polyporales</taxon>
        <taxon>Phanerochaetaceae</taxon>
        <taxon>Phanerochaete</taxon>
    </lineage>
</organism>
<dbReference type="InterPro" id="IPR032675">
    <property type="entry name" value="LRR_dom_sf"/>
</dbReference>
<dbReference type="SMART" id="SM00369">
    <property type="entry name" value="LRR_TYP"/>
    <property type="match status" value="5"/>
</dbReference>
<evidence type="ECO:0000256" key="2">
    <source>
        <dbReference type="ARBA" id="ARBA00022737"/>
    </source>
</evidence>
<dbReference type="SUPFAM" id="SSF52058">
    <property type="entry name" value="L domain-like"/>
    <property type="match status" value="1"/>
</dbReference>
<dbReference type="InterPro" id="IPR050216">
    <property type="entry name" value="LRR_domain-containing"/>
</dbReference>
<feature type="region of interest" description="Disordered" evidence="3">
    <location>
        <begin position="473"/>
        <end position="507"/>
    </location>
</feature>
<evidence type="ECO:0008006" key="6">
    <source>
        <dbReference type="Google" id="ProtNLM"/>
    </source>
</evidence>
<sequence length="863" mass="91997">MLSKLTLLPRSMFLQAAQQKTPSISPSRLRASSTPRTKPPPSPTPGSRTLRPQSSLQASRPITPSKSPLKKVKPLPEEPPASPQLNIREQIALKRAEAKKAQAKSAPPTNGFDDFEGLEDATSTRDPSPDENAIDLGRWSVKETIERARTTGAVNLASRGLPCLPSALFEIHLGIKPEPLKLVPVEPSITTGTSDDPSASKRRNGAQDLEILKAWSNEILEVQPEISMFGSLKSVDLHNNRLTFLPDSFADLTALTSLDLSHNSLTSLPANIFALPSLAALNLSHNSLTSLPFFAPFSDSVNPLGRTKDPRGDWYCDTITRATTVLPRLSVLDISHNKLSAASIDYELNHLPACLAKLDLSSNPLGQSTSLIRALSKLEKLGELKCEHADIGDDSFPTTLFSSESTPFSSLSVLDLGETYVTRPAIEAAFLLTIVKQKIEYDVTSDAPKPGVLRVIVGKRVIKEVWEIEAERRTKARGRHNSKSNDTKDGWAGPLGGSSPAKKEVAKETWEIEAGQSLLTEGAKRRARAAAAAAAPESGLVDSALLSPPKPSLPALKPVEKEAWEIEAELGLLTAGGRRRARAAAVAAAAHQQQPTPAASPSPEPQSSAASPIPSASSALSSTQYYTAATQTLTLPPSAALRKNEHFRSFSLAIKPTPAGSASELALAVPTPTLPLAAIITQPFAHTLKVLVLTSRKMDSSFSLPADSDGPFLPALEELVLEGCGLGGTVPVSRVAAADAASGTAPRTSEALLPLLMLLFPGLRTLDLSYNALDGDALSRDALAALVLADAAAGRAGLRCLRLRGNALAALDGFERLAEMFRGNRDVREWTLEELDIRDNEIGRLPPPVGLLPLEVFLVDGNT</sequence>
<dbReference type="PANTHER" id="PTHR48051:SF1">
    <property type="entry name" value="RAS SUPPRESSOR PROTEIN 1"/>
    <property type="match status" value="1"/>
</dbReference>
<dbReference type="InterPro" id="IPR001611">
    <property type="entry name" value="Leu-rich_rpt"/>
</dbReference>
<accession>K5X737</accession>
<evidence type="ECO:0000256" key="3">
    <source>
        <dbReference type="SAM" id="MobiDB-lite"/>
    </source>
</evidence>
<dbReference type="PANTHER" id="PTHR48051">
    <property type="match status" value="1"/>
</dbReference>
<dbReference type="PRINTS" id="PR00019">
    <property type="entry name" value="LEURICHRPT"/>
</dbReference>
<dbReference type="HOGENOM" id="CLU_016742_0_0_1"/>
<gene>
    <name evidence="4" type="ORF">PHACADRAFT_159776</name>
</gene>
<dbReference type="PROSITE" id="PS51450">
    <property type="entry name" value="LRR"/>
    <property type="match status" value="3"/>
</dbReference>
<keyword evidence="1" id="KW-0433">Leucine-rich repeat</keyword>